<dbReference type="RefSeq" id="WP_344134503.1">
    <property type="nucleotide sequence ID" value="NZ_BAAALT010000136.1"/>
</dbReference>
<dbReference type="Gene3D" id="2.120.10.30">
    <property type="entry name" value="TolB, C-terminal domain"/>
    <property type="match status" value="1"/>
</dbReference>
<sequence length="319" mass="35012">MNDLADVKLECLPEQQVERVRMLVVGDDSYGRALPLVGVDDSNGTFVRLAGIPITHRRTVHDLSYSGRKILFDASADATSTQARLCLLDLPTGQCDWFVLSHCEPRNTMAALSPDEQKIAVLSSADDRARVDVIDIASRTGARLWTADDESWSTWESSISWSPDSKLLAATILWFDHVETHDSQDAVVVLSTADGSPQHRYDFHGHLGWLNDRDLGMYDYYSTGGDLVLADAASGTTQPFPGVPWEPGQSAGGPIGVLDDRIVTCRGYNDPTTAYVHTDRDGQDPRPLFKINTWPPRLLLAAGTDPLRLGQPQDQPPTS</sequence>
<dbReference type="Proteomes" id="UP001500218">
    <property type="component" value="Unassembled WGS sequence"/>
</dbReference>
<proteinExistence type="predicted"/>
<keyword evidence="2" id="KW-1185">Reference proteome</keyword>
<reference evidence="2" key="1">
    <citation type="journal article" date="2019" name="Int. J. Syst. Evol. Microbiol.">
        <title>The Global Catalogue of Microorganisms (GCM) 10K type strain sequencing project: providing services to taxonomists for standard genome sequencing and annotation.</title>
        <authorList>
            <consortium name="The Broad Institute Genomics Platform"/>
            <consortium name="The Broad Institute Genome Sequencing Center for Infectious Disease"/>
            <person name="Wu L."/>
            <person name="Ma J."/>
        </authorList>
    </citation>
    <scope>NUCLEOTIDE SEQUENCE [LARGE SCALE GENOMIC DNA]</scope>
    <source>
        <strain evidence="2">JCM 13250</strain>
    </source>
</reference>
<organism evidence="1 2">
    <name type="scientific">Luedemannella flava</name>
    <dbReference type="NCBI Taxonomy" id="349316"/>
    <lineage>
        <taxon>Bacteria</taxon>
        <taxon>Bacillati</taxon>
        <taxon>Actinomycetota</taxon>
        <taxon>Actinomycetes</taxon>
        <taxon>Micromonosporales</taxon>
        <taxon>Micromonosporaceae</taxon>
        <taxon>Luedemannella</taxon>
    </lineage>
</organism>
<evidence type="ECO:0000313" key="2">
    <source>
        <dbReference type="Proteomes" id="UP001500218"/>
    </source>
</evidence>
<dbReference type="SUPFAM" id="SSF82171">
    <property type="entry name" value="DPP6 N-terminal domain-like"/>
    <property type="match status" value="1"/>
</dbReference>
<comment type="caution">
    <text evidence="1">The sequence shown here is derived from an EMBL/GenBank/DDBJ whole genome shotgun (WGS) entry which is preliminary data.</text>
</comment>
<accession>A0ABP4YJB2</accession>
<dbReference type="EMBL" id="BAAALT010000136">
    <property type="protein sequence ID" value="GAA1815658.1"/>
    <property type="molecule type" value="Genomic_DNA"/>
</dbReference>
<gene>
    <name evidence="1" type="ORF">GCM10009682_40730</name>
</gene>
<name>A0ABP4YJB2_9ACTN</name>
<dbReference type="InterPro" id="IPR011042">
    <property type="entry name" value="6-blade_b-propeller_TolB-like"/>
</dbReference>
<evidence type="ECO:0008006" key="3">
    <source>
        <dbReference type="Google" id="ProtNLM"/>
    </source>
</evidence>
<evidence type="ECO:0000313" key="1">
    <source>
        <dbReference type="EMBL" id="GAA1815658.1"/>
    </source>
</evidence>
<protein>
    <recommendedName>
        <fullName evidence="3">WD40 repeat domain-containing protein</fullName>
    </recommendedName>
</protein>